<dbReference type="SMART" id="SM00360">
    <property type="entry name" value="RRM"/>
    <property type="match status" value="4"/>
</dbReference>
<dbReference type="InterPro" id="IPR012677">
    <property type="entry name" value="Nucleotide-bd_a/b_plait_sf"/>
</dbReference>
<keyword evidence="7" id="KW-1185">Reference proteome</keyword>
<comment type="caution">
    <text evidence="6">The sequence shown here is derived from an EMBL/GenBank/DDBJ whole genome shotgun (WGS) entry which is preliminary data.</text>
</comment>
<dbReference type="InterPro" id="IPR021790">
    <property type="entry name" value="PTBP1-like_RRM2"/>
</dbReference>
<gene>
    <name evidence="6" type="ORF">N0F65_011812</name>
</gene>
<dbReference type="Proteomes" id="UP001146120">
    <property type="component" value="Unassembled WGS sequence"/>
</dbReference>
<dbReference type="PROSITE" id="PS50102">
    <property type="entry name" value="RRM"/>
    <property type="match status" value="2"/>
</dbReference>
<dbReference type="InterPro" id="IPR055204">
    <property type="entry name" value="HNRNPL_RRM"/>
</dbReference>
<organism evidence="6 7">
    <name type="scientific">Lagenidium giganteum</name>
    <dbReference type="NCBI Taxonomy" id="4803"/>
    <lineage>
        <taxon>Eukaryota</taxon>
        <taxon>Sar</taxon>
        <taxon>Stramenopiles</taxon>
        <taxon>Oomycota</taxon>
        <taxon>Peronosporomycetes</taxon>
        <taxon>Pythiales</taxon>
        <taxon>Pythiaceae</taxon>
    </lineage>
</organism>
<feature type="non-terminal residue" evidence="6">
    <location>
        <position position="1"/>
    </location>
</feature>
<proteinExistence type="predicted"/>
<evidence type="ECO:0000256" key="4">
    <source>
        <dbReference type="SAM" id="MobiDB-lite"/>
    </source>
</evidence>
<dbReference type="SUPFAM" id="SSF54928">
    <property type="entry name" value="RNA-binding domain, RBD"/>
    <property type="match status" value="3"/>
</dbReference>
<feature type="domain" description="RRM" evidence="5">
    <location>
        <begin position="61"/>
        <end position="154"/>
    </location>
</feature>
<evidence type="ECO:0000313" key="6">
    <source>
        <dbReference type="EMBL" id="DAZ96588.1"/>
    </source>
</evidence>
<dbReference type="InterPro" id="IPR000504">
    <property type="entry name" value="RRM_dom"/>
</dbReference>
<dbReference type="EMBL" id="DAKRPA010000163">
    <property type="protein sequence ID" value="DAZ96588.1"/>
    <property type="molecule type" value="Genomic_DNA"/>
</dbReference>
<dbReference type="Gene3D" id="3.30.70.330">
    <property type="match status" value="4"/>
</dbReference>
<evidence type="ECO:0000313" key="7">
    <source>
        <dbReference type="Proteomes" id="UP001146120"/>
    </source>
</evidence>
<evidence type="ECO:0000259" key="5">
    <source>
        <dbReference type="PROSITE" id="PS50102"/>
    </source>
</evidence>
<dbReference type="Pfam" id="PF13893">
    <property type="entry name" value="RRM_5"/>
    <property type="match status" value="1"/>
</dbReference>
<dbReference type="Pfam" id="PF22976">
    <property type="entry name" value="RRM_10"/>
    <property type="match status" value="1"/>
</dbReference>
<feature type="domain" description="RRM" evidence="5">
    <location>
        <begin position="321"/>
        <end position="394"/>
    </location>
</feature>
<keyword evidence="2 3" id="KW-0694">RNA-binding</keyword>
<name>A0AAV2YS26_9STRA</name>
<dbReference type="InterPro" id="IPR035979">
    <property type="entry name" value="RBD_domain_sf"/>
</dbReference>
<dbReference type="Pfam" id="PF11835">
    <property type="entry name" value="RRM_8"/>
    <property type="match status" value="1"/>
</dbReference>
<dbReference type="AlphaFoldDB" id="A0AAV2YS26"/>
<reference evidence="6" key="1">
    <citation type="submission" date="2022-11" db="EMBL/GenBank/DDBJ databases">
        <authorList>
            <person name="Morgan W.R."/>
            <person name="Tartar A."/>
        </authorList>
    </citation>
    <scope>NUCLEOTIDE SEQUENCE</scope>
    <source>
        <strain evidence="6">ARSEF 373</strain>
    </source>
</reference>
<evidence type="ECO:0000256" key="1">
    <source>
        <dbReference type="ARBA" id="ARBA00022737"/>
    </source>
</evidence>
<evidence type="ECO:0000256" key="3">
    <source>
        <dbReference type="PROSITE-ProRule" id="PRU00176"/>
    </source>
</evidence>
<reference evidence="6" key="2">
    <citation type="journal article" date="2023" name="Microbiol Resour">
        <title>Decontamination and Annotation of the Draft Genome Sequence of the Oomycete Lagenidium giganteum ARSEF 373.</title>
        <authorList>
            <person name="Morgan W.R."/>
            <person name="Tartar A."/>
        </authorList>
    </citation>
    <scope>NUCLEOTIDE SEQUENCE</scope>
    <source>
        <strain evidence="6">ARSEF 373</strain>
    </source>
</reference>
<dbReference type="GO" id="GO:0003723">
    <property type="term" value="F:RNA binding"/>
    <property type="evidence" value="ECO:0007669"/>
    <property type="project" value="UniProtKB-UniRule"/>
</dbReference>
<evidence type="ECO:0000256" key="2">
    <source>
        <dbReference type="ARBA" id="ARBA00022884"/>
    </source>
</evidence>
<dbReference type="PANTHER" id="PTHR15592">
    <property type="entry name" value="MATRIN 3/NUCLEAR PROTEIN 220-RELATED"/>
    <property type="match status" value="1"/>
</dbReference>
<feature type="compositionally biased region" description="Pro residues" evidence="4">
    <location>
        <begin position="37"/>
        <end position="56"/>
    </location>
</feature>
<keyword evidence="1" id="KW-0677">Repeat</keyword>
<accession>A0AAV2YS26</accession>
<sequence>KICARESTHPHGPDVAGAFVVVLSGIARQSRASSLPAVPPTPAPSSPAPPHPPAPRPMTSKVLYFDRLPSDFTEEKLRQLLTPLGELNKVVILRKRNALYAGYNPTTLETIKSNTIQALAEVASLDVAAAMMAKIEQQPLTVADRQLAVSYSKNQELRDRNLAPKPRAVGDDAKANRILLVTVQNPTYPITTDLIFEIFSTYGTVQKVVIFVKPIGLQCLVQFETIEHAVEAKGALMGLSIFPDCCGLVINFSNLPQDLIVKENGLRTKDFTNPDLPVVESDVPVNPCAELSNAGILGYPAGPSGAMPAPLVASGREVVSPVLLVCNLRESVTCDNLFNLFSCYGNVARIKKLNGKPDHALIQFSSPLSSQSALVHLRGFTLMGRSLEISYSKHSYISIRPGTGAAAEGEPTWMREYGHGLNRFTGKYANATKHIYSPTKILHLSNFDEDTTQEELKIHLSTFQGSEHAKVKVFKSPSGHLQGLAEFPSVDSSTNVLAQAHNTMLKGKRLKIAFSKHSFH</sequence>
<feature type="region of interest" description="Disordered" evidence="4">
    <location>
        <begin position="32"/>
        <end position="59"/>
    </location>
</feature>
<protein>
    <recommendedName>
        <fullName evidence="5">RRM domain-containing protein</fullName>
    </recommendedName>
</protein>
<dbReference type="CDD" id="cd12422">
    <property type="entry name" value="RRM2_PTBP1_hnRNPL_like"/>
    <property type="match status" value="1"/>
</dbReference>